<dbReference type="GO" id="GO:0042802">
    <property type="term" value="F:identical protein binding"/>
    <property type="evidence" value="ECO:0007669"/>
    <property type="project" value="UniProtKB-ARBA"/>
</dbReference>
<reference evidence="11 12" key="1">
    <citation type="submission" date="2020-08" db="EMBL/GenBank/DDBJ databases">
        <title>Sequencing the genomes of 1000 actinobacteria strains.</title>
        <authorList>
            <person name="Klenk H.-P."/>
        </authorList>
    </citation>
    <scope>NUCLEOTIDE SEQUENCE [LARGE SCALE GENOMIC DNA]</scope>
    <source>
        <strain evidence="11 12">DSM 21065</strain>
    </source>
</reference>
<keyword evidence="10" id="KW-0812">Transmembrane</keyword>
<evidence type="ECO:0000256" key="8">
    <source>
        <dbReference type="ARBA" id="ARBA00051245"/>
    </source>
</evidence>
<proteinExistence type="inferred from homology"/>
<evidence type="ECO:0000256" key="1">
    <source>
        <dbReference type="ARBA" id="ARBA00007316"/>
    </source>
</evidence>
<keyword evidence="4" id="KW-0547">Nucleotide-binding</keyword>
<keyword evidence="10" id="KW-1133">Transmembrane helix</keyword>
<evidence type="ECO:0000256" key="4">
    <source>
        <dbReference type="ARBA" id="ARBA00022741"/>
    </source>
</evidence>
<dbReference type="Proteomes" id="UP000561726">
    <property type="component" value="Unassembled WGS sequence"/>
</dbReference>
<dbReference type="InterPro" id="IPR050445">
    <property type="entry name" value="Bact_polysacc_biosynth/exp"/>
</dbReference>
<keyword evidence="7" id="KW-0829">Tyrosine-protein kinase</keyword>
<sequence length="481" mass="50887">MNLQQHLATIRLYWYIVVPITLLGGVLGWGLSQAATPSYTSTASLYFSLNLSGSATDLNQGSAYTQNQILSFAQLTKSSLVLAPVIDQLGLEGTAKALANSVNVSTPQNTVVLDVAVDNDDPERAALISNAVAASLSKNVEQIAPKTVDGTPSVSVRVIEPATVPTEPSSPNVRINVLAGFLLGLFLSILIIVLRQVLDTRVHSVAILTALTDLPLLGSIEQSKKKMDPLVMLRDPRSRTAELYRQMRANLAFVAVDSTSLSIVVTSSIAGEGKSTITSNLAQALSEGGQRVLLIDADLRRPAIANYAGLEGQVGLTTVLVGRADYRDVIQPWGTSGLRVLPSGRIPPNPSELLSSRAMSDLVALLKDEYDVILIDAPPMSGAADAAILSRLVDGALVVADRTQVHRPQLLQTLDSLSKSGVHILGIVLNRLAPNNDRQAYYQLPEGKATTSGSGGDRRGSAVRRTPTALPDGTATKPTSA</sequence>
<dbReference type="GO" id="GO:0005886">
    <property type="term" value="C:plasma membrane"/>
    <property type="evidence" value="ECO:0007669"/>
    <property type="project" value="UniProtKB-ARBA"/>
</dbReference>
<dbReference type="RefSeq" id="WP_084141809.1">
    <property type="nucleotide sequence ID" value="NZ_JACHBQ010000001.1"/>
</dbReference>
<feature type="region of interest" description="Disordered" evidence="9">
    <location>
        <begin position="445"/>
        <end position="481"/>
    </location>
</feature>
<dbReference type="InterPro" id="IPR005702">
    <property type="entry name" value="Wzc-like_C"/>
</dbReference>
<dbReference type="EMBL" id="JACHBQ010000001">
    <property type="protein sequence ID" value="MBB5642795.1"/>
    <property type="molecule type" value="Genomic_DNA"/>
</dbReference>
<dbReference type="EC" id="2.7.10.2" evidence="2"/>
<dbReference type="Pfam" id="PF10609">
    <property type="entry name" value="ParA"/>
    <property type="match status" value="1"/>
</dbReference>
<dbReference type="GO" id="GO:0004715">
    <property type="term" value="F:non-membrane spanning protein tyrosine kinase activity"/>
    <property type="evidence" value="ECO:0007669"/>
    <property type="project" value="UniProtKB-EC"/>
</dbReference>
<protein>
    <recommendedName>
        <fullName evidence="2">non-specific protein-tyrosine kinase</fullName>
        <ecNumber evidence="2">2.7.10.2</ecNumber>
    </recommendedName>
</protein>
<feature type="transmembrane region" description="Helical" evidence="10">
    <location>
        <begin position="12"/>
        <end position="31"/>
    </location>
</feature>
<evidence type="ECO:0000313" key="11">
    <source>
        <dbReference type="EMBL" id="MBB5642795.1"/>
    </source>
</evidence>
<name>A0A7W8ZZI8_9MICO</name>
<evidence type="ECO:0000256" key="3">
    <source>
        <dbReference type="ARBA" id="ARBA00022679"/>
    </source>
</evidence>
<dbReference type="FunFam" id="3.40.50.300:FF:000527">
    <property type="entry name" value="Tyrosine-protein kinase etk"/>
    <property type="match status" value="1"/>
</dbReference>
<gene>
    <name evidence="11" type="ORF">BJ997_003343</name>
</gene>
<dbReference type="Gene3D" id="3.40.50.300">
    <property type="entry name" value="P-loop containing nucleotide triphosphate hydrolases"/>
    <property type="match status" value="1"/>
</dbReference>
<accession>A0A7W8ZZI8</accession>
<comment type="similarity">
    <text evidence="1">Belongs to the CpsD/CapB family.</text>
</comment>
<dbReference type="OrthoDB" id="9812433at2"/>
<dbReference type="GO" id="GO:0005524">
    <property type="term" value="F:ATP binding"/>
    <property type="evidence" value="ECO:0007669"/>
    <property type="project" value="UniProtKB-KW"/>
</dbReference>
<dbReference type="PANTHER" id="PTHR32309">
    <property type="entry name" value="TYROSINE-PROTEIN KINASE"/>
    <property type="match status" value="1"/>
</dbReference>
<organism evidence="11 12">
    <name type="scientific">Cryobacterium roopkundense</name>
    <dbReference type="NCBI Taxonomy" id="1001240"/>
    <lineage>
        <taxon>Bacteria</taxon>
        <taxon>Bacillati</taxon>
        <taxon>Actinomycetota</taxon>
        <taxon>Actinomycetes</taxon>
        <taxon>Micrococcales</taxon>
        <taxon>Microbacteriaceae</taxon>
        <taxon>Cryobacterium</taxon>
    </lineage>
</organism>
<keyword evidence="5" id="KW-0418">Kinase</keyword>
<evidence type="ECO:0000256" key="10">
    <source>
        <dbReference type="SAM" id="Phobius"/>
    </source>
</evidence>
<comment type="caution">
    <text evidence="11">The sequence shown here is derived from an EMBL/GenBank/DDBJ whole genome shotgun (WGS) entry which is preliminary data.</text>
</comment>
<dbReference type="InterPro" id="IPR027417">
    <property type="entry name" value="P-loop_NTPase"/>
</dbReference>
<evidence type="ECO:0000256" key="5">
    <source>
        <dbReference type="ARBA" id="ARBA00022777"/>
    </source>
</evidence>
<dbReference type="SUPFAM" id="SSF52540">
    <property type="entry name" value="P-loop containing nucleoside triphosphate hydrolases"/>
    <property type="match status" value="1"/>
</dbReference>
<evidence type="ECO:0000256" key="2">
    <source>
        <dbReference type="ARBA" id="ARBA00011903"/>
    </source>
</evidence>
<evidence type="ECO:0000313" key="12">
    <source>
        <dbReference type="Proteomes" id="UP000561726"/>
    </source>
</evidence>
<dbReference type="InterPro" id="IPR033756">
    <property type="entry name" value="YlxH/NBP35"/>
</dbReference>
<evidence type="ECO:0000256" key="6">
    <source>
        <dbReference type="ARBA" id="ARBA00022840"/>
    </source>
</evidence>
<dbReference type="PANTHER" id="PTHR32309:SF13">
    <property type="entry name" value="FERRIC ENTEROBACTIN TRANSPORT PROTEIN FEPE"/>
    <property type="match status" value="1"/>
</dbReference>
<keyword evidence="10" id="KW-0472">Membrane</keyword>
<evidence type="ECO:0000256" key="7">
    <source>
        <dbReference type="ARBA" id="ARBA00023137"/>
    </source>
</evidence>
<keyword evidence="3" id="KW-0808">Transferase</keyword>
<dbReference type="AlphaFoldDB" id="A0A7W8ZZI8"/>
<comment type="catalytic activity">
    <reaction evidence="8">
        <text>L-tyrosyl-[protein] + ATP = O-phospho-L-tyrosyl-[protein] + ADP + H(+)</text>
        <dbReference type="Rhea" id="RHEA:10596"/>
        <dbReference type="Rhea" id="RHEA-COMP:10136"/>
        <dbReference type="Rhea" id="RHEA-COMP:20101"/>
        <dbReference type="ChEBI" id="CHEBI:15378"/>
        <dbReference type="ChEBI" id="CHEBI:30616"/>
        <dbReference type="ChEBI" id="CHEBI:46858"/>
        <dbReference type="ChEBI" id="CHEBI:61978"/>
        <dbReference type="ChEBI" id="CHEBI:456216"/>
        <dbReference type="EC" id="2.7.10.2"/>
    </reaction>
</comment>
<feature type="transmembrane region" description="Helical" evidence="10">
    <location>
        <begin position="175"/>
        <end position="194"/>
    </location>
</feature>
<keyword evidence="6" id="KW-0067">ATP-binding</keyword>
<dbReference type="CDD" id="cd05387">
    <property type="entry name" value="BY-kinase"/>
    <property type="match status" value="1"/>
</dbReference>
<evidence type="ECO:0000256" key="9">
    <source>
        <dbReference type="SAM" id="MobiDB-lite"/>
    </source>
</evidence>
<dbReference type="NCBIfam" id="TIGR01007">
    <property type="entry name" value="eps_fam"/>
    <property type="match status" value="1"/>
</dbReference>